<dbReference type="InterPro" id="IPR036388">
    <property type="entry name" value="WH-like_DNA-bd_sf"/>
</dbReference>
<dbReference type="Gene3D" id="3.40.190.10">
    <property type="entry name" value="Periplasmic binding protein-like II"/>
    <property type="match status" value="2"/>
</dbReference>
<dbReference type="Gene3D" id="1.10.10.10">
    <property type="entry name" value="Winged helix-like DNA-binding domain superfamily/Winged helix DNA-binding domain"/>
    <property type="match status" value="1"/>
</dbReference>
<keyword evidence="2" id="KW-0805">Transcription regulation</keyword>
<dbReference type="OrthoDB" id="7506954at2"/>
<evidence type="ECO:0000256" key="4">
    <source>
        <dbReference type="ARBA" id="ARBA00023163"/>
    </source>
</evidence>
<evidence type="ECO:0000259" key="5">
    <source>
        <dbReference type="PROSITE" id="PS50931"/>
    </source>
</evidence>
<dbReference type="PANTHER" id="PTHR30419">
    <property type="entry name" value="HTH-TYPE TRANSCRIPTIONAL REGULATOR YBHD"/>
    <property type="match status" value="1"/>
</dbReference>
<dbReference type="EMBL" id="FNEB01000001">
    <property type="protein sequence ID" value="SDI03743.1"/>
    <property type="molecule type" value="Genomic_DNA"/>
</dbReference>
<sequence length="327" mass="35991">MDHINSNNAKAPAERFAATLDWNLLRSFVVIVEAGSITAAAERLLRGQPAVSLALKRLEDAVGARLIERGRGVFELTAAGRALYEECADLFGGIARLPDVTRAAEAEISGQVAIHLASHVVTPLLDDLLSSMHRDHPRVRFRIRTDTSAGVARSVQDRSASFGICLVNRQNPDLDYAVLYREFFGFYCGPAHPLFGRKGLTLDDLRGREAVAFETDDLNDALRPVALLRRQSALDQVVVGRSSQLEEVRRMILCGLGIGALPVHVVHEDVSAGRLWRLPPYDDPPAVDIFLVTNPRKRLNRAEAVMLDHLRARIETLPLAARTYPAG</sequence>
<dbReference type="Pfam" id="PF00126">
    <property type="entry name" value="HTH_1"/>
    <property type="match status" value="1"/>
</dbReference>
<dbReference type="InterPro" id="IPR005119">
    <property type="entry name" value="LysR_subst-bd"/>
</dbReference>
<evidence type="ECO:0000256" key="2">
    <source>
        <dbReference type="ARBA" id="ARBA00023015"/>
    </source>
</evidence>
<dbReference type="Pfam" id="PF03466">
    <property type="entry name" value="LysR_substrate"/>
    <property type="match status" value="1"/>
</dbReference>
<dbReference type="Proteomes" id="UP000199340">
    <property type="component" value="Unassembled WGS sequence"/>
</dbReference>
<dbReference type="GO" id="GO:0003677">
    <property type="term" value="F:DNA binding"/>
    <property type="evidence" value="ECO:0007669"/>
    <property type="project" value="UniProtKB-KW"/>
</dbReference>
<name>A0A1G8HAR9_9RHOB</name>
<reference evidence="6 7" key="1">
    <citation type="submission" date="2016-10" db="EMBL/GenBank/DDBJ databases">
        <authorList>
            <person name="de Groot N.N."/>
        </authorList>
    </citation>
    <scope>NUCLEOTIDE SEQUENCE [LARGE SCALE GENOMIC DNA]</scope>
    <source>
        <strain evidence="6 7">DSM 28010</strain>
    </source>
</reference>
<keyword evidence="3 6" id="KW-0238">DNA-binding</keyword>
<dbReference type="CDD" id="cd05466">
    <property type="entry name" value="PBP2_LTTR_substrate"/>
    <property type="match status" value="1"/>
</dbReference>
<dbReference type="SUPFAM" id="SSF53850">
    <property type="entry name" value="Periplasmic binding protein-like II"/>
    <property type="match status" value="1"/>
</dbReference>
<dbReference type="PROSITE" id="PS50931">
    <property type="entry name" value="HTH_LYSR"/>
    <property type="match status" value="1"/>
</dbReference>
<dbReference type="STRING" id="490829.SAMN05421850_101429"/>
<dbReference type="PRINTS" id="PR00039">
    <property type="entry name" value="HTHLYSR"/>
</dbReference>
<dbReference type="RefSeq" id="WP_090026019.1">
    <property type="nucleotide sequence ID" value="NZ_FNEB01000001.1"/>
</dbReference>
<dbReference type="GO" id="GO:0003700">
    <property type="term" value="F:DNA-binding transcription factor activity"/>
    <property type="evidence" value="ECO:0007669"/>
    <property type="project" value="InterPro"/>
</dbReference>
<evidence type="ECO:0000313" key="7">
    <source>
        <dbReference type="Proteomes" id="UP000199340"/>
    </source>
</evidence>
<proteinExistence type="inferred from homology"/>
<comment type="similarity">
    <text evidence="1">Belongs to the LysR transcriptional regulatory family.</text>
</comment>
<keyword evidence="7" id="KW-1185">Reference proteome</keyword>
<dbReference type="AlphaFoldDB" id="A0A1G8HAR9"/>
<dbReference type="InterPro" id="IPR050950">
    <property type="entry name" value="HTH-type_LysR_regulators"/>
</dbReference>
<organism evidence="6 7">
    <name type="scientific">Lutimaribacter saemankumensis</name>
    <dbReference type="NCBI Taxonomy" id="490829"/>
    <lineage>
        <taxon>Bacteria</taxon>
        <taxon>Pseudomonadati</taxon>
        <taxon>Pseudomonadota</taxon>
        <taxon>Alphaproteobacteria</taxon>
        <taxon>Rhodobacterales</taxon>
        <taxon>Roseobacteraceae</taxon>
        <taxon>Lutimaribacter</taxon>
    </lineage>
</organism>
<gene>
    <name evidence="6" type="ORF">SAMN05421850_101429</name>
</gene>
<dbReference type="InterPro" id="IPR036390">
    <property type="entry name" value="WH_DNA-bd_sf"/>
</dbReference>
<dbReference type="SUPFAM" id="SSF46785">
    <property type="entry name" value="Winged helix' DNA-binding domain"/>
    <property type="match status" value="1"/>
</dbReference>
<evidence type="ECO:0000313" key="6">
    <source>
        <dbReference type="EMBL" id="SDI03743.1"/>
    </source>
</evidence>
<evidence type="ECO:0000256" key="1">
    <source>
        <dbReference type="ARBA" id="ARBA00009437"/>
    </source>
</evidence>
<dbReference type="InterPro" id="IPR000847">
    <property type="entry name" value="LysR_HTH_N"/>
</dbReference>
<feature type="domain" description="HTH lysR-type" evidence="5">
    <location>
        <begin position="20"/>
        <end position="77"/>
    </location>
</feature>
<accession>A0A1G8HAR9</accession>
<protein>
    <submittedName>
        <fullName evidence="6">DNA-binding transcriptional regulator, LysR family</fullName>
    </submittedName>
</protein>
<evidence type="ECO:0000256" key="3">
    <source>
        <dbReference type="ARBA" id="ARBA00023125"/>
    </source>
</evidence>
<keyword evidence="4" id="KW-0804">Transcription</keyword>
<dbReference type="GO" id="GO:0005829">
    <property type="term" value="C:cytosol"/>
    <property type="evidence" value="ECO:0007669"/>
    <property type="project" value="TreeGrafter"/>
</dbReference>